<dbReference type="SUPFAM" id="SSF51261">
    <property type="entry name" value="Duplicated hybrid motif"/>
    <property type="match status" value="1"/>
</dbReference>
<accession>G2E2Z3</accession>
<sequence length="290" mass="31711">MLEKDLDSTLDSILFRPFRPPSWWTSRGWIAVLAVVSMLVAVLVVEGCASNRPAPVYGWNWEGPAPDGFYLVRRGDSLSVVAERLGISSRRLAKWNRLKPPYTIYADTLLRTAPPGKTPARRPASTVASRATPTPSTSRRSVSSQGLSRTKKRAGREGAGSRRAPSGVDWFWPLNGPLVQTFREGDRTHSGIRIGGSPGDVVRASADGQVAYSGGGLKGYGNLIIIKHNDKYLSAYGFNRRLLVVEGDRVKRGQAVAEVGQGAEGQYLLHFEVRRNGTAVDPVLYLPQRD</sequence>
<dbReference type="InterPro" id="IPR018392">
    <property type="entry name" value="LysM"/>
</dbReference>
<dbReference type="Proteomes" id="UP000004200">
    <property type="component" value="Unassembled WGS sequence"/>
</dbReference>
<name>G2E2Z3_9GAMM</name>
<dbReference type="STRING" id="765913.ThidrDRAFT_2656"/>
<dbReference type="CDD" id="cd12797">
    <property type="entry name" value="M23_peptidase"/>
    <property type="match status" value="1"/>
</dbReference>
<dbReference type="Pfam" id="PF01476">
    <property type="entry name" value="LysM"/>
    <property type="match status" value="1"/>
</dbReference>
<feature type="transmembrane region" description="Helical" evidence="3">
    <location>
        <begin position="28"/>
        <end position="45"/>
    </location>
</feature>
<dbReference type="PANTHER" id="PTHR21666">
    <property type="entry name" value="PEPTIDASE-RELATED"/>
    <property type="match status" value="1"/>
</dbReference>
<dbReference type="InterPro" id="IPR011055">
    <property type="entry name" value="Dup_hybrid_motif"/>
</dbReference>
<dbReference type="PATRIC" id="fig|765913.3.peg.2712"/>
<evidence type="ECO:0000313" key="5">
    <source>
        <dbReference type="EMBL" id="EGV30455.1"/>
    </source>
</evidence>
<dbReference type="eggNOG" id="COG1388">
    <property type="taxonomic scope" value="Bacteria"/>
</dbReference>
<comment type="similarity">
    <text evidence="1">Belongs to the E.coli NlpD/Haemophilus LppB family.</text>
</comment>
<dbReference type="InterPro" id="IPR050570">
    <property type="entry name" value="Cell_wall_metabolism_enzyme"/>
</dbReference>
<dbReference type="AlphaFoldDB" id="G2E2Z3"/>
<organism evidence="5 6">
    <name type="scientific">Thiorhodococcus drewsii AZ1</name>
    <dbReference type="NCBI Taxonomy" id="765913"/>
    <lineage>
        <taxon>Bacteria</taxon>
        <taxon>Pseudomonadati</taxon>
        <taxon>Pseudomonadota</taxon>
        <taxon>Gammaproteobacteria</taxon>
        <taxon>Chromatiales</taxon>
        <taxon>Chromatiaceae</taxon>
        <taxon>Thiorhodococcus</taxon>
    </lineage>
</organism>
<evidence type="ECO:0000259" key="4">
    <source>
        <dbReference type="PROSITE" id="PS51782"/>
    </source>
</evidence>
<evidence type="ECO:0000256" key="2">
    <source>
        <dbReference type="SAM" id="MobiDB-lite"/>
    </source>
</evidence>
<dbReference type="GO" id="GO:0004222">
    <property type="term" value="F:metalloendopeptidase activity"/>
    <property type="evidence" value="ECO:0007669"/>
    <property type="project" value="TreeGrafter"/>
</dbReference>
<dbReference type="Pfam" id="PF01551">
    <property type="entry name" value="Peptidase_M23"/>
    <property type="match status" value="1"/>
</dbReference>
<proteinExistence type="inferred from homology"/>
<feature type="compositionally biased region" description="Low complexity" evidence="2">
    <location>
        <begin position="123"/>
        <end position="144"/>
    </location>
</feature>
<protein>
    <submittedName>
        <fullName evidence="5">Peptidase M23</fullName>
    </submittedName>
</protein>
<keyword evidence="3" id="KW-1133">Transmembrane helix</keyword>
<keyword evidence="6" id="KW-1185">Reference proteome</keyword>
<dbReference type="InterPro" id="IPR016047">
    <property type="entry name" value="M23ase_b-sheet_dom"/>
</dbReference>
<dbReference type="Gene3D" id="3.10.350.10">
    <property type="entry name" value="LysM domain"/>
    <property type="match status" value="1"/>
</dbReference>
<dbReference type="GO" id="GO:0009279">
    <property type="term" value="C:cell outer membrane"/>
    <property type="evidence" value="ECO:0007669"/>
    <property type="project" value="TreeGrafter"/>
</dbReference>
<evidence type="ECO:0000256" key="3">
    <source>
        <dbReference type="SAM" id="Phobius"/>
    </source>
</evidence>
<comment type="caution">
    <text evidence="5">The sequence shown here is derived from an EMBL/GenBank/DDBJ whole genome shotgun (WGS) entry which is preliminary data.</text>
</comment>
<dbReference type="InterPro" id="IPR036779">
    <property type="entry name" value="LysM_dom_sf"/>
</dbReference>
<feature type="domain" description="LysM" evidence="4">
    <location>
        <begin position="68"/>
        <end position="112"/>
    </location>
</feature>
<dbReference type="CDD" id="cd00118">
    <property type="entry name" value="LysM"/>
    <property type="match status" value="1"/>
</dbReference>
<feature type="region of interest" description="Disordered" evidence="2">
    <location>
        <begin position="113"/>
        <end position="164"/>
    </location>
</feature>
<dbReference type="EMBL" id="AFWT01000018">
    <property type="protein sequence ID" value="EGV30455.1"/>
    <property type="molecule type" value="Genomic_DNA"/>
</dbReference>
<gene>
    <name evidence="5" type="ORF">ThidrDRAFT_2656</name>
</gene>
<dbReference type="PANTHER" id="PTHR21666:SF263">
    <property type="entry name" value="MUREIN HYDROLASE ACTIVATOR NLPD"/>
    <property type="match status" value="1"/>
</dbReference>
<dbReference type="RefSeq" id="WP_007041369.1">
    <property type="nucleotide sequence ID" value="NZ_AFWT01000018.1"/>
</dbReference>
<keyword evidence="3" id="KW-0812">Transmembrane</keyword>
<dbReference type="PROSITE" id="PS51782">
    <property type="entry name" value="LYSM"/>
    <property type="match status" value="1"/>
</dbReference>
<evidence type="ECO:0000313" key="6">
    <source>
        <dbReference type="Proteomes" id="UP000004200"/>
    </source>
</evidence>
<keyword evidence="3" id="KW-0472">Membrane</keyword>
<reference evidence="5 6" key="1">
    <citation type="submission" date="2011-06" db="EMBL/GenBank/DDBJ databases">
        <title>The draft genome of Thiorhodococcus drewsii AZ1.</title>
        <authorList>
            <consortium name="US DOE Joint Genome Institute (JGI-PGF)"/>
            <person name="Lucas S."/>
            <person name="Han J."/>
            <person name="Lapidus A."/>
            <person name="Cheng J.-F."/>
            <person name="Goodwin L."/>
            <person name="Pitluck S."/>
            <person name="Peters L."/>
            <person name="Land M.L."/>
            <person name="Hauser L."/>
            <person name="Vogl K."/>
            <person name="Liu Z."/>
            <person name="Imhoff J."/>
            <person name="Thiel V."/>
            <person name="Frigaard N.-U."/>
            <person name="Bryant D.A."/>
            <person name="Woyke T.J."/>
        </authorList>
    </citation>
    <scope>NUCLEOTIDE SEQUENCE [LARGE SCALE GENOMIC DNA]</scope>
    <source>
        <strain evidence="5 6">AZ1</strain>
    </source>
</reference>
<evidence type="ECO:0000256" key="1">
    <source>
        <dbReference type="ARBA" id="ARBA00038420"/>
    </source>
</evidence>
<dbReference type="GO" id="GO:0032153">
    <property type="term" value="C:cell division site"/>
    <property type="evidence" value="ECO:0007669"/>
    <property type="project" value="TreeGrafter"/>
</dbReference>
<dbReference type="eggNOG" id="COG4942">
    <property type="taxonomic scope" value="Bacteria"/>
</dbReference>
<dbReference type="SMART" id="SM00257">
    <property type="entry name" value="LysM"/>
    <property type="match status" value="1"/>
</dbReference>
<dbReference type="Gene3D" id="2.70.70.10">
    <property type="entry name" value="Glucose Permease (Domain IIA)"/>
    <property type="match status" value="1"/>
</dbReference>